<sequence length="323" mass="37620">MPCLSQTSGFNVPNYVRKIEDGEDTRENIEAVRLPVNQSPETEYRTTEAACNGHQDNFERTQTDPVYIASETVTNNNVIGLYGFLPDDDMTVWGKARCVLLQGFMMFLHFQHTAGPSMELYLSLDEEDLQYTGDCFIFVIAHLKDFFKLLPLLVSPKKFEQLFYTIDNYFIRGIEPTESDRKLVETYMNRSRKISQHLWIAYWTVQFTFFANTPPKPDIQEFYNLTQTENVKNMRRRSAIKNWFPFQALEFPYYELLAVYENVTMVIYFVFTTLMNTTILVLIIQATAQFALLAETLKTASHRVAEKLSNTGQNCMHHVSVYR</sequence>
<feature type="transmembrane region" description="Helical" evidence="1">
    <location>
        <begin position="265"/>
        <end position="293"/>
    </location>
</feature>
<protein>
    <submittedName>
        <fullName evidence="2">Uncharacterized protein</fullName>
    </submittedName>
</protein>
<evidence type="ECO:0000313" key="2">
    <source>
        <dbReference type="EMBL" id="KAJ4430664.1"/>
    </source>
</evidence>
<evidence type="ECO:0000256" key="1">
    <source>
        <dbReference type="SAM" id="Phobius"/>
    </source>
</evidence>
<keyword evidence="1" id="KW-1133">Transmembrane helix</keyword>
<gene>
    <name evidence="2" type="ORF">ANN_19254</name>
</gene>
<organism evidence="2 3">
    <name type="scientific">Periplaneta americana</name>
    <name type="common">American cockroach</name>
    <name type="synonym">Blatta americana</name>
    <dbReference type="NCBI Taxonomy" id="6978"/>
    <lineage>
        <taxon>Eukaryota</taxon>
        <taxon>Metazoa</taxon>
        <taxon>Ecdysozoa</taxon>
        <taxon>Arthropoda</taxon>
        <taxon>Hexapoda</taxon>
        <taxon>Insecta</taxon>
        <taxon>Pterygota</taxon>
        <taxon>Neoptera</taxon>
        <taxon>Polyneoptera</taxon>
        <taxon>Dictyoptera</taxon>
        <taxon>Blattodea</taxon>
        <taxon>Blattoidea</taxon>
        <taxon>Blattidae</taxon>
        <taxon>Blattinae</taxon>
        <taxon>Periplaneta</taxon>
    </lineage>
</organism>
<keyword evidence="3" id="KW-1185">Reference proteome</keyword>
<accession>A0ABQ8S9D5</accession>
<dbReference type="Proteomes" id="UP001148838">
    <property type="component" value="Unassembled WGS sequence"/>
</dbReference>
<dbReference type="EMBL" id="JAJSOF020000031">
    <property type="protein sequence ID" value="KAJ4430664.1"/>
    <property type="molecule type" value="Genomic_DNA"/>
</dbReference>
<proteinExistence type="predicted"/>
<keyword evidence="1" id="KW-0812">Transmembrane</keyword>
<name>A0ABQ8S9D5_PERAM</name>
<keyword evidence="1" id="KW-0472">Membrane</keyword>
<reference evidence="2 3" key="1">
    <citation type="journal article" date="2022" name="Allergy">
        <title>Genome assembly and annotation of Periplaneta americana reveal a comprehensive cockroach allergen profile.</title>
        <authorList>
            <person name="Wang L."/>
            <person name="Xiong Q."/>
            <person name="Saelim N."/>
            <person name="Wang L."/>
            <person name="Nong W."/>
            <person name="Wan A.T."/>
            <person name="Shi M."/>
            <person name="Liu X."/>
            <person name="Cao Q."/>
            <person name="Hui J.H.L."/>
            <person name="Sookrung N."/>
            <person name="Leung T.F."/>
            <person name="Tungtrongchitr A."/>
            <person name="Tsui S.K.W."/>
        </authorList>
    </citation>
    <scope>NUCLEOTIDE SEQUENCE [LARGE SCALE GENOMIC DNA]</scope>
    <source>
        <strain evidence="2">PWHHKU_190912</strain>
    </source>
</reference>
<evidence type="ECO:0000313" key="3">
    <source>
        <dbReference type="Proteomes" id="UP001148838"/>
    </source>
</evidence>
<comment type="caution">
    <text evidence="2">The sequence shown here is derived from an EMBL/GenBank/DDBJ whole genome shotgun (WGS) entry which is preliminary data.</text>
</comment>